<keyword evidence="2" id="KW-0809">Transit peptide</keyword>
<dbReference type="OrthoDB" id="9799639at2"/>
<gene>
    <name evidence="5" type="ORF">SAMN06295933_2150</name>
</gene>
<evidence type="ECO:0000256" key="2">
    <source>
        <dbReference type="ARBA" id="ARBA00022946"/>
    </source>
</evidence>
<dbReference type="InterPro" id="IPR015324">
    <property type="entry name" value="Ribosomal_Rsm22-like"/>
</dbReference>
<protein>
    <submittedName>
        <fullName evidence="5">Small ribosomal subunit Rsm22</fullName>
    </submittedName>
</protein>
<dbReference type="Pfam" id="PF09243">
    <property type="entry name" value="Rsm22"/>
    <property type="match status" value="1"/>
</dbReference>
<organism evidence="5 6">
    <name type="scientific">Desulfovibrio gilichinskyi</name>
    <dbReference type="NCBI Taxonomy" id="1519643"/>
    <lineage>
        <taxon>Bacteria</taxon>
        <taxon>Pseudomonadati</taxon>
        <taxon>Thermodesulfobacteriota</taxon>
        <taxon>Desulfovibrionia</taxon>
        <taxon>Desulfovibrionales</taxon>
        <taxon>Desulfovibrionaceae</taxon>
        <taxon>Desulfovibrio</taxon>
    </lineage>
</organism>
<dbReference type="GO" id="GO:0006412">
    <property type="term" value="P:translation"/>
    <property type="evidence" value="ECO:0007669"/>
    <property type="project" value="InterPro"/>
</dbReference>
<dbReference type="InterPro" id="IPR052571">
    <property type="entry name" value="Mt_RNA_Methyltransferase"/>
</dbReference>
<dbReference type="Proteomes" id="UP000192906">
    <property type="component" value="Unassembled WGS sequence"/>
</dbReference>
<accession>A0A1X7DPP1</accession>
<dbReference type="GO" id="GO:0003735">
    <property type="term" value="F:structural constituent of ribosome"/>
    <property type="evidence" value="ECO:0007669"/>
    <property type="project" value="TreeGrafter"/>
</dbReference>
<keyword evidence="4" id="KW-0411">Iron-sulfur</keyword>
<dbReference type="Gene3D" id="3.40.50.150">
    <property type="entry name" value="Vaccinia Virus protein VP39"/>
    <property type="match status" value="1"/>
</dbReference>
<dbReference type="GO" id="GO:0008168">
    <property type="term" value="F:methyltransferase activity"/>
    <property type="evidence" value="ECO:0007669"/>
    <property type="project" value="InterPro"/>
</dbReference>
<dbReference type="RefSeq" id="WP_085102006.1">
    <property type="nucleotide sequence ID" value="NZ_FWZU01000003.1"/>
</dbReference>
<evidence type="ECO:0000256" key="3">
    <source>
        <dbReference type="ARBA" id="ARBA00023004"/>
    </source>
</evidence>
<dbReference type="SUPFAM" id="SSF53335">
    <property type="entry name" value="S-adenosyl-L-methionine-dependent methyltransferases"/>
    <property type="match status" value="1"/>
</dbReference>
<dbReference type="PANTHER" id="PTHR13184">
    <property type="entry name" value="37S RIBOSOMAL PROTEIN S22"/>
    <property type="match status" value="1"/>
</dbReference>
<dbReference type="STRING" id="1519643.SAMN06295933_2150"/>
<keyword evidence="3" id="KW-0408">Iron</keyword>
<dbReference type="GO" id="GO:0046872">
    <property type="term" value="F:metal ion binding"/>
    <property type="evidence" value="ECO:0007669"/>
    <property type="project" value="UniProtKB-KW"/>
</dbReference>
<keyword evidence="1" id="KW-0479">Metal-binding</keyword>
<evidence type="ECO:0000313" key="5">
    <source>
        <dbReference type="EMBL" id="SMF19173.1"/>
    </source>
</evidence>
<dbReference type="GO" id="GO:0051536">
    <property type="term" value="F:iron-sulfur cluster binding"/>
    <property type="evidence" value="ECO:0007669"/>
    <property type="project" value="UniProtKB-KW"/>
</dbReference>
<dbReference type="PANTHER" id="PTHR13184:SF5">
    <property type="entry name" value="METHYLTRANSFERASE-LIKE PROTEIN 17, MITOCHONDRIAL"/>
    <property type="match status" value="1"/>
</dbReference>
<dbReference type="EMBL" id="FWZU01000003">
    <property type="protein sequence ID" value="SMF19173.1"/>
    <property type="molecule type" value="Genomic_DNA"/>
</dbReference>
<evidence type="ECO:0000313" key="6">
    <source>
        <dbReference type="Proteomes" id="UP000192906"/>
    </source>
</evidence>
<evidence type="ECO:0000256" key="4">
    <source>
        <dbReference type="ARBA" id="ARBA00023014"/>
    </source>
</evidence>
<dbReference type="GO" id="GO:0015935">
    <property type="term" value="C:small ribosomal subunit"/>
    <property type="evidence" value="ECO:0007669"/>
    <property type="project" value="TreeGrafter"/>
</dbReference>
<dbReference type="AlphaFoldDB" id="A0A1X7DPP1"/>
<keyword evidence="6" id="KW-1185">Reference proteome</keyword>
<name>A0A1X7DPP1_9BACT</name>
<sequence>MSIRVTSLFPLPQEKLTKKLENYLNILDIASPLHPKHKLELPYAIRDLSNMLTEERSNMPKDYMSEPRSLNAYLRYFLPWNLYRMTRLFQGLEINIPDDGVVIDLGAGPLTVAQALWIARPDLREKKITFVNVDRTPKPMREGVKLFEALAGNSKWRHINVKGGPSSKIREKADLLVTANMVNEASSGTRTPLPVWASKFCQQLSRMLAPNGKILIIEPGIRRSGRVLSVMRNEFIEHGCSILAPCPHHEECPLSGDQGKSWCHFNFDSDHAPMWLQKLSTRCRLEKTNVSMSFLYIAQPGTAVTEPREGEMLIRTISDSFRIDDGGFGQYACAAQGLILLLAKGGARSIFPGGLIGMPQPEEMADDVKSGAKIVELPTRLVHKDKDQDKD</sequence>
<dbReference type="InterPro" id="IPR029063">
    <property type="entry name" value="SAM-dependent_MTases_sf"/>
</dbReference>
<evidence type="ECO:0000256" key="1">
    <source>
        <dbReference type="ARBA" id="ARBA00022723"/>
    </source>
</evidence>
<proteinExistence type="predicted"/>
<reference evidence="6" key="1">
    <citation type="submission" date="2017-04" db="EMBL/GenBank/DDBJ databases">
        <authorList>
            <person name="Varghese N."/>
            <person name="Submissions S."/>
        </authorList>
    </citation>
    <scope>NUCLEOTIDE SEQUENCE [LARGE SCALE GENOMIC DNA]</scope>
    <source>
        <strain evidence="6">K3S</strain>
    </source>
</reference>